<gene>
    <name evidence="5" type="ORF">ENU96_06010</name>
</gene>
<dbReference type="PANTHER" id="PTHR44846:SF1">
    <property type="entry name" value="MANNOSYL-D-GLYCERATE TRANSPORT_METABOLISM SYSTEM REPRESSOR MNGR-RELATED"/>
    <property type="match status" value="1"/>
</dbReference>
<dbReference type="SUPFAM" id="SSF46785">
    <property type="entry name" value="Winged helix' DNA-binding domain"/>
    <property type="match status" value="1"/>
</dbReference>
<reference evidence="5" key="1">
    <citation type="journal article" date="2020" name="mSystems">
        <title>Genome- and Community-Level Interaction Insights into Carbon Utilization and Element Cycling Functions of Hydrothermarchaeota in Hydrothermal Sediment.</title>
        <authorList>
            <person name="Zhou Z."/>
            <person name="Liu Y."/>
            <person name="Xu W."/>
            <person name="Pan J."/>
            <person name="Luo Z.H."/>
            <person name="Li M."/>
        </authorList>
    </citation>
    <scope>NUCLEOTIDE SEQUENCE [LARGE SCALE GENOMIC DNA]</scope>
    <source>
        <strain evidence="5">SpSt-716</strain>
    </source>
</reference>
<evidence type="ECO:0000259" key="4">
    <source>
        <dbReference type="PROSITE" id="PS50949"/>
    </source>
</evidence>
<proteinExistence type="predicted"/>
<dbReference type="PROSITE" id="PS50949">
    <property type="entry name" value="HTH_GNTR"/>
    <property type="match status" value="1"/>
</dbReference>
<dbReference type="CDD" id="cd07377">
    <property type="entry name" value="WHTH_GntR"/>
    <property type="match status" value="1"/>
</dbReference>
<feature type="domain" description="HTH gntR-type" evidence="4">
    <location>
        <begin position="12"/>
        <end position="80"/>
    </location>
</feature>
<dbReference type="InterPro" id="IPR050679">
    <property type="entry name" value="Bact_HTH_transcr_reg"/>
</dbReference>
<dbReference type="InterPro" id="IPR036388">
    <property type="entry name" value="WH-like_DNA-bd_sf"/>
</dbReference>
<dbReference type="GO" id="GO:0003677">
    <property type="term" value="F:DNA binding"/>
    <property type="evidence" value="ECO:0007669"/>
    <property type="project" value="UniProtKB-KW"/>
</dbReference>
<keyword evidence="3" id="KW-0804">Transcription</keyword>
<dbReference type="GO" id="GO:0003700">
    <property type="term" value="F:DNA-binding transcription factor activity"/>
    <property type="evidence" value="ECO:0007669"/>
    <property type="project" value="InterPro"/>
</dbReference>
<evidence type="ECO:0000256" key="1">
    <source>
        <dbReference type="ARBA" id="ARBA00023015"/>
    </source>
</evidence>
<evidence type="ECO:0000313" key="5">
    <source>
        <dbReference type="EMBL" id="HGI75210.1"/>
    </source>
</evidence>
<evidence type="ECO:0000256" key="3">
    <source>
        <dbReference type="ARBA" id="ARBA00023163"/>
    </source>
</evidence>
<dbReference type="InterPro" id="IPR036390">
    <property type="entry name" value="WH_DNA-bd_sf"/>
</dbReference>
<protein>
    <submittedName>
        <fullName evidence="5">GntR family transcriptional regulator</fullName>
    </submittedName>
</protein>
<dbReference type="InterPro" id="IPR000524">
    <property type="entry name" value="Tscrpt_reg_HTH_GntR"/>
</dbReference>
<accession>A0A7V3YM55</accession>
<sequence length="120" mass="13822">MWERRIDFASKVPLYQQVYEILRTAILKGEWKQGDLIPPEPELMRMLGVSRTTVRQAVDLLCREGFLEKKQGRGTFVRTPSLEIDTHKIRSFTEDMLTAGDDPADQGDFFWPCGSSPRDC</sequence>
<comment type="caution">
    <text evidence="5">The sequence shown here is derived from an EMBL/GenBank/DDBJ whole genome shotgun (WGS) entry which is preliminary data.</text>
</comment>
<name>A0A7V3YM55_9BACT</name>
<dbReference type="EMBL" id="DTEN01000233">
    <property type="protein sequence ID" value="HGI75210.1"/>
    <property type="molecule type" value="Genomic_DNA"/>
</dbReference>
<dbReference type="PANTHER" id="PTHR44846">
    <property type="entry name" value="MANNOSYL-D-GLYCERATE TRANSPORT/METABOLISM SYSTEM REPRESSOR MNGR-RELATED"/>
    <property type="match status" value="1"/>
</dbReference>
<dbReference type="Gene3D" id="1.10.10.10">
    <property type="entry name" value="Winged helix-like DNA-binding domain superfamily/Winged helix DNA-binding domain"/>
    <property type="match status" value="1"/>
</dbReference>
<evidence type="ECO:0000256" key="2">
    <source>
        <dbReference type="ARBA" id="ARBA00023125"/>
    </source>
</evidence>
<dbReference type="PRINTS" id="PR00035">
    <property type="entry name" value="HTHGNTR"/>
</dbReference>
<dbReference type="Pfam" id="PF00392">
    <property type="entry name" value="GntR"/>
    <property type="match status" value="1"/>
</dbReference>
<dbReference type="GO" id="GO:0045892">
    <property type="term" value="P:negative regulation of DNA-templated transcription"/>
    <property type="evidence" value="ECO:0007669"/>
    <property type="project" value="TreeGrafter"/>
</dbReference>
<dbReference type="AlphaFoldDB" id="A0A7V3YM55"/>
<organism evidence="5">
    <name type="scientific">Candidatus Caldatribacterium californiense</name>
    <dbReference type="NCBI Taxonomy" id="1454726"/>
    <lineage>
        <taxon>Bacteria</taxon>
        <taxon>Pseudomonadati</taxon>
        <taxon>Atribacterota</taxon>
        <taxon>Atribacteria</taxon>
        <taxon>Atribacterales</taxon>
        <taxon>Candidatus Caldatribacteriaceae</taxon>
        <taxon>Candidatus Caldatribacterium</taxon>
    </lineage>
</organism>
<dbReference type="SMART" id="SM00345">
    <property type="entry name" value="HTH_GNTR"/>
    <property type="match status" value="1"/>
</dbReference>
<dbReference type="FunFam" id="1.10.10.10:FF:000079">
    <property type="entry name" value="GntR family transcriptional regulator"/>
    <property type="match status" value="1"/>
</dbReference>
<keyword evidence="1" id="KW-0805">Transcription regulation</keyword>
<keyword evidence="2" id="KW-0238">DNA-binding</keyword>